<protein>
    <submittedName>
        <fullName evidence="1">Uncharacterized protein</fullName>
    </submittedName>
</protein>
<comment type="caution">
    <text evidence="1">The sequence shown here is derived from an EMBL/GenBank/DDBJ whole genome shotgun (WGS) entry which is preliminary data.</text>
</comment>
<evidence type="ECO:0000313" key="2">
    <source>
        <dbReference type="Proteomes" id="UP000830395"/>
    </source>
</evidence>
<dbReference type="Proteomes" id="UP000830395">
    <property type="component" value="Chromosome 1"/>
</dbReference>
<keyword evidence="2" id="KW-1185">Reference proteome</keyword>
<gene>
    <name evidence="1" type="ORF">PDJAM_G00000300</name>
</gene>
<organism evidence="1 2">
    <name type="scientific">Pangasius djambal</name>
    <dbReference type="NCBI Taxonomy" id="1691987"/>
    <lineage>
        <taxon>Eukaryota</taxon>
        <taxon>Metazoa</taxon>
        <taxon>Chordata</taxon>
        <taxon>Craniata</taxon>
        <taxon>Vertebrata</taxon>
        <taxon>Euteleostomi</taxon>
        <taxon>Actinopterygii</taxon>
        <taxon>Neopterygii</taxon>
        <taxon>Teleostei</taxon>
        <taxon>Ostariophysi</taxon>
        <taxon>Siluriformes</taxon>
        <taxon>Pangasiidae</taxon>
        <taxon>Pangasius</taxon>
    </lineage>
</organism>
<evidence type="ECO:0000313" key="1">
    <source>
        <dbReference type="EMBL" id="MCJ8728087.1"/>
    </source>
</evidence>
<sequence>MACYSAQGRESLQTSAEEQINKIRRDSRSIEGFLTRYILNTRTVIDGERLKRVAFGEKDKSKPHKTILIVGETGVGKSTLINAMVNYMLGVKSTDRIWCEIIETKENQTNSQTNAVTVYDVFTEHSPFSLTAIDTPGYGSTDGLQDDLNVAESLHELFRSKDGVREIDAVCLAVSSNTTRLTEIQLYVFDAILSLFGNDVEKTIVVFITKAASKPTNAINAIKKARVVCAKTDKGEPVYFRFNNCHCENFDDEEILDDYKLSWDQFNKTMEKFLAFINERPSVSLTMTAIVLKRRKQLTASISNIQNKITMAELIQNELQQTTVSLQQHEKEKKEKEKTFEYEVDEPYKEKVPIEYKWWHIQSKGATCCSVCEENCHFPGCWWVRDLSWCSVMSEDKCTVCTGRCHYTKHVKEGKMYVVKTRRVKKTMEDLKRKYEKESDEIKSLISRLTHEKEEQDRQKMRLVEECYQCVVTLNTIALKSDSVSILQHMDFLIEKMKETGKTDRVHKLEEIKKRAEAENQKLLSFIQRFWSS</sequence>
<name>A0ACC5XXT5_9TELE</name>
<reference evidence="1" key="1">
    <citation type="submission" date="2020-02" db="EMBL/GenBank/DDBJ databases">
        <title>Genome sequencing of the panga catfish, Pangasius djambal.</title>
        <authorList>
            <person name="Wen M."/>
            <person name="Zahm M."/>
            <person name="Roques C."/>
            <person name="Cabau C."/>
            <person name="Klopp C."/>
            <person name="Donnadieu C."/>
            <person name="Jouanno E."/>
            <person name="Avarre J.-C."/>
            <person name="Campet M."/>
            <person name="Ha T."/>
            <person name="Dugue R."/>
            <person name="Lampietro C."/>
            <person name="Louis A."/>
            <person name="Herpin A."/>
            <person name="Echchiki A."/>
            <person name="Berthelot C."/>
            <person name="Parey E."/>
            <person name="Roest-Crollius H."/>
            <person name="Braasch I."/>
            <person name="Postlethwait J.H."/>
            <person name="Bobe J."/>
            <person name="Montfort J."/>
            <person name="Bouchez O."/>
            <person name="Begum T."/>
            <person name="Schartl M."/>
            <person name="Gustiano R."/>
            <person name="Guiguen Y."/>
        </authorList>
    </citation>
    <scope>NUCLEOTIDE SEQUENCE</scope>
    <source>
        <strain evidence="1">Pdj_M5554</strain>
    </source>
</reference>
<accession>A0ACC5XXT5</accession>
<proteinExistence type="predicted"/>
<dbReference type="EMBL" id="CM040975">
    <property type="protein sequence ID" value="MCJ8728087.1"/>
    <property type="molecule type" value="Genomic_DNA"/>
</dbReference>